<keyword evidence="2" id="KW-1185">Reference proteome</keyword>
<protein>
    <submittedName>
        <fullName evidence="1">Uncharacterized protein</fullName>
    </submittedName>
</protein>
<accession>A0ACB7YQX5</accession>
<dbReference type="EMBL" id="CM037161">
    <property type="protein sequence ID" value="KAH7855766.1"/>
    <property type="molecule type" value="Genomic_DNA"/>
</dbReference>
<proteinExistence type="predicted"/>
<name>A0ACB7YQX5_9ERIC</name>
<sequence length="94" mass="10742">MRVFDLIDGRSMQWKESTLSSILQPEDAALVRSIPLPVQDMEDRLIWHYSATGEYTVRSGYESAMMMKRNGVGNSRGRGESSSRDAEKKIWTKD</sequence>
<reference evidence="1 2" key="1">
    <citation type="journal article" date="2021" name="Hortic Res">
        <title>High-quality reference genome and annotation aids understanding of berry development for evergreen blueberry (Vaccinium darrowii).</title>
        <authorList>
            <person name="Yu J."/>
            <person name="Hulse-Kemp A.M."/>
            <person name="Babiker E."/>
            <person name="Staton M."/>
        </authorList>
    </citation>
    <scope>NUCLEOTIDE SEQUENCE [LARGE SCALE GENOMIC DNA]</scope>
    <source>
        <strain evidence="2">cv. NJ 8807/NJ 8810</strain>
        <tissue evidence="1">Young leaf</tissue>
    </source>
</reference>
<evidence type="ECO:0000313" key="2">
    <source>
        <dbReference type="Proteomes" id="UP000828048"/>
    </source>
</evidence>
<comment type="caution">
    <text evidence="1">The sequence shown here is derived from an EMBL/GenBank/DDBJ whole genome shotgun (WGS) entry which is preliminary data.</text>
</comment>
<evidence type="ECO:0000313" key="1">
    <source>
        <dbReference type="EMBL" id="KAH7855766.1"/>
    </source>
</evidence>
<organism evidence="1 2">
    <name type="scientific">Vaccinium darrowii</name>
    <dbReference type="NCBI Taxonomy" id="229202"/>
    <lineage>
        <taxon>Eukaryota</taxon>
        <taxon>Viridiplantae</taxon>
        <taxon>Streptophyta</taxon>
        <taxon>Embryophyta</taxon>
        <taxon>Tracheophyta</taxon>
        <taxon>Spermatophyta</taxon>
        <taxon>Magnoliopsida</taxon>
        <taxon>eudicotyledons</taxon>
        <taxon>Gunneridae</taxon>
        <taxon>Pentapetalae</taxon>
        <taxon>asterids</taxon>
        <taxon>Ericales</taxon>
        <taxon>Ericaceae</taxon>
        <taxon>Vaccinioideae</taxon>
        <taxon>Vaccinieae</taxon>
        <taxon>Vaccinium</taxon>
    </lineage>
</organism>
<dbReference type="Proteomes" id="UP000828048">
    <property type="component" value="Chromosome 11"/>
</dbReference>
<gene>
    <name evidence="1" type="ORF">Vadar_028625</name>
</gene>